<comment type="caution">
    <text evidence="1">The sequence shown here is derived from an EMBL/GenBank/DDBJ whole genome shotgun (WGS) entry which is preliminary data.</text>
</comment>
<dbReference type="PANTHER" id="PTHR13475:SF3">
    <property type="entry name" value="NEUGRIN"/>
    <property type="match status" value="1"/>
</dbReference>
<organism evidence="1 2">
    <name type="scientific">Elysia marginata</name>
    <dbReference type="NCBI Taxonomy" id="1093978"/>
    <lineage>
        <taxon>Eukaryota</taxon>
        <taxon>Metazoa</taxon>
        <taxon>Spiralia</taxon>
        <taxon>Lophotrochozoa</taxon>
        <taxon>Mollusca</taxon>
        <taxon>Gastropoda</taxon>
        <taxon>Heterobranchia</taxon>
        <taxon>Euthyneura</taxon>
        <taxon>Panpulmonata</taxon>
        <taxon>Sacoglossa</taxon>
        <taxon>Placobranchoidea</taxon>
        <taxon>Plakobranchidae</taxon>
        <taxon>Elysia</taxon>
    </lineage>
</organism>
<sequence length="343" mass="39699">MQVVKELKPVKVVSLQKKTSNLTARVPRNDKRQVELEKFRNAQDEEFNVYEDQLASTVSKYSSKMAAHSAEAEFNKSLVKGLKTVRRYTLKQKYFKPPAFPNLLTWAAKEQIRFLHRSDPEDWTIDSLLEHFLVNEDTLRSILKYNGRVLEEKDILQHDKSVLQNWNRLHAQIESEDFTEVDHKHYLECFFNSQKECLVANATSLPHMPCSIRKKLKKTGPFSAIVQDCLQLQDKENEILTKEKIPSVTRQLSLKLEDTALLLQNMTSRQYKTDLNNAIFQLSELGVSKDKYSQFTKADRFSGSSVNTSSDIYIDKDKPSLSGTYIKSKSVYDENGEFLYKIP</sequence>
<accession>A0AAV4H1F7</accession>
<dbReference type="Proteomes" id="UP000762676">
    <property type="component" value="Unassembled WGS sequence"/>
</dbReference>
<proteinExistence type="predicted"/>
<gene>
    <name evidence="1" type="ORF">ElyMa_000816600</name>
</gene>
<reference evidence="1 2" key="1">
    <citation type="journal article" date="2021" name="Elife">
        <title>Chloroplast acquisition without the gene transfer in kleptoplastic sea slugs, Plakobranchus ocellatus.</title>
        <authorList>
            <person name="Maeda T."/>
            <person name="Takahashi S."/>
            <person name="Yoshida T."/>
            <person name="Shimamura S."/>
            <person name="Takaki Y."/>
            <person name="Nagai Y."/>
            <person name="Toyoda A."/>
            <person name="Suzuki Y."/>
            <person name="Arimoto A."/>
            <person name="Ishii H."/>
            <person name="Satoh N."/>
            <person name="Nishiyama T."/>
            <person name="Hasebe M."/>
            <person name="Maruyama T."/>
            <person name="Minagawa J."/>
            <person name="Obokata J."/>
            <person name="Shigenobu S."/>
        </authorList>
    </citation>
    <scope>NUCLEOTIDE SEQUENCE [LARGE SCALE GENOMIC DNA]</scope>
</reference>
<name>A0AAV4H1F7_9GAST</name>
<dbReference type="GO" id="GO:0005634">
    <property type="term" value="C:nucleus"/>
    <property type="evidence" value="ECO:0007669"/>
    <property type="project" value="TreeGrafter"/>
</dbReference>
<dbReference type="InterPro" id="IPR010487">
    <property type="entry name" value="NGRN/Rrg9"/>
</dbReference>
<dbReference type="Pfam" id="PF06413">
    <property type="entry name" value="Neugrin"/>
    <property type="match status" value="1"/>
</dbReference>
<dbReference type="PANTHER" id="PTHR13475">
    <property type="entry name" value="NEUGRIN"/>
    <property type="match status" value="1"/>
</dbReference>
<dbReference type="EMBL" id="BMAT01001684">
    <property type="protein sequence ID" value="GFR90380.1"/>
    <property type="molecule type" value="Genomic_DNA"/>
</dbReference>
<keyword evidence="2" id="KW-1185">Reference proteome</keyword>
<protein>
    <submittedName>
        <fullName evidence="1">Neugrin</fullName>
    </submittedName>
</protein>
<evidence type="ECO:0000313" key="1">
    <source>
        <dbReference type="EMBL" id="GFR90380.1"/>
    </source>
</evidence>
<evidence type="ECO:0000313" key="2">
    <source>
        <dbReference type="Proteomes" id="UP000762676"/>
    </source>
</evidence>
<dbReference type="AlphaFoldDB" id="A0AAV4H1F7"/>